<dbReference type="HAMAP" id="MF_01350">
    <property type="entry name" value="NDH1_NuoH"/>
    <property type="match status" value="1"/>
</dbReference>
<dbReference type="PANTHER" id="PTHR11432:SF3">
    <property type="entry name" value="NADH-UBIQUINONE OXIDOREDUCTASE CHAIN 1"/>
    <property type="match status" value="1"/>
</dbReference>
<protein>
    <recommendedName>
        <fullName evidence="5">NADH-quinone oxidoreductase subunit H</fullName>
        <ecNumber evidence="5">7.1.1.-</ecNumber>
    </recommendedName>
    <alternativeName>
        <fullName evidence="5">NADH dehydrogenase I subunit H</fullName>
    </alternativeName>
    <alternativeName>
        <fullName evidence="5">NDH-1 subunit H</fullName>
    </alternativeName>
</protein>
<sequence>MSWSPLAAPVDPNLPGLADFGKDPIGIIILKAVVIFAVLMLGVLFGVWFERKLISRMQNRYGPNRAGKFGLLQSVADGLKMGLKEDLMPRTVDKVIYFIAPVVLATPAFMAFSVIPMGPKVSIFGTVTPLQLTDLPVAVLLVLAMASIGVYGIVLAGWGSRSPYAMLGGLRASAQVVSYEIAMGLSFVGVFLYAGTLSTSEIVAAQAAGNTATLFGMDVPMPSWYMILLIPSFLIYIITMLGETNRVPFDLPEGEGELVGGFQTEYSNSLKFAVIMLAEYINVFVVSAVSITLFMGGWRAPAPISTFWPEANTGWWPLLWFFLKMVLVFSFFVWARASLPRVRYDQLMALGWKILIPVNLGWIMLVATVRAMQLDQVNRTAVMIIGSLVVVGAFAIWWRIDNTLQKRREARAAQVEAEFRQINEDPYAGGFPVPPLDLPHYHGAAAALEARANKTAEVPSGSN</sequence>
<keyword evidence="5 6" id="KW-0520">NAD</keyword>
<gene>
    <name evidence="5 7" type="primary">nuoH</name>
    <name evidence="7" type="ORF">ACFOWE_10350</name>
</gene>
<dbReference type="PROSITE" id="PS00668">
    <property type="entry name" value="COMPLEX1_ND1_2"/>
    <property type="match status" value="1"/>
</dbReference>
<feature type="transmembrane region" description="Helical" evidence="5">
    <location>
        <begin position="381"/>
        <end position="398"/>
    </location>
</feature>
<keyword evidence="5" id="KW-0830">Ubiquinone</keyword>
<comment type="subunit">
    <text evidence="5">NDH-1 is composed of 14 different subunits. Subunits NuoA, H, J, K, L, M, N constitute the membrane sector of the complex.</text>
</comment>
<organism evidence="7 8">
    <name type="scientific">Planomonospora corallina</name>
    <dbReference type="NCBI Taxonomy" id="1806052"/>
    <lineage>
        <taxon>Bacteria</taxon>
        <taxon>Bacillati</taxon>
        <taxon>Actinomycetota</taxon>
        <taxon>Actinomycetes</taxon>
        <taxon>Streptosporangiales</taxon>
        <taxon>Streptosporangiaceae</taxon>
        <taxon>Planomonospora</taxon>
    </lineage>
</organism>
<keyword evidence="4 5" id="KW-0472">Membrane</keyword>
<comment type="catalytic activity">
    <reaction evidence="5">
        <text>a quinone + NADH + 5 H(+)(in) = a quinol + NAD(+) + 4 H(+)(out)</text>
        <dbReference type="Rhea" id="RHEA:57888"/>
        <dbReference type="ChEBI" id="CHEBI:15378"/>
        <dbReference type="ChEBI" id="CHEBI:24646"/>
        <dbReference type="ChEBI" id="CHEBI:57540"/>
        <dbReference type="ChEBI" id="CHEBI:57945"/>
        <dbReference type="ChEBI" id="CHEBI:132124"/>
    </reaction>
</comment>
<comment type="function">
    <text evidence="5">NDH-1 shuttles electrons from NADH, via FMN and iron-sulfur (Fe-S) centers, to quinones in the respiratory chain. The immediate electron acceptor for the enzyme in this species is believed to be ubiquinone. Couples the redox reaction to proton translocation (for every two electrons transferred, four hydrogen ions are translocated across the cytoplasmic membrane), and thus conserves the redox energy in a proton gradient. This subunit may bind ubiquinone.</text>
</comment>
<dbReference type="InterPro" id="IPR018086">
    <property type="entry name" value="NADH_UbQ_OxRdtase_su1_CS"/>
</dbReference>
<evidence type="ECO:0000313" key="7">
    <source>
        <dbReference type="EMBL" id="MFC4058697.1"/>
    </source>
</evidence>
<dbReference type="EMBL" id="JBHSBM010000013">
    <property type="protein sequence ID" value="MFC4058697.1"/>
    <property type="molecule type" value="Genomic_DNA"/>
</dbReference>
<keyword evidence="7" id="KW-0560">Oxidoreductase</keyword>
<evidence type="ECO:0000256" key="3">
    <source>
        <dbReference type="ARBA" id="ARBA00022989"/>
    </source>
</evidence>
<dbReference type="PROSITE" id="PS00667">
    <property type="entry name" value="COMPLEX1_ND1_1"/>
    <property type="match status" value="1"/>
</dbReference>
<feature type="transmembrane region" description="Helical" evidence="5">
    <location>
        <begin position="272"/>
        <end position="295"/>
    </location>
</feature>
<feature type="transmembrane region" description="Helical" evidence="5">
    <location>
        <begin position="25"/>
        <end position="49"/>
    </location>
</feature>
<name>A0ABV8I3K8_9ACTN</name>
<feature type="transmembrane region" description="Helical" evidence="5">
    <location>
        <begin position="176"/>
        <end position="194"/>
    </location>
</feature>
<feature type="transmembrane region" description="Helical" evidence="5">
    <location>
        <begin position="315"/>
        <end position="335"/>
    </location>
</feature>
<dbReference type="PANTHER" id="PTHR11432">
    <property type="entry name" value="NADH DEHYDROGENASE SUBUNIT 1"/>
    <property type="match status" value="1"/>
</dbReference>
<evidence type="ECO:0000256" key="1">
    <source>
        <dbReference type="ARBA" id="ARBA00004141"/>
    </source>
</evidence>
<keyword evidence="3 5" id="KW-1133">Transmembrane helix</keyword>
<evidence type="ECO:0000256" key="5">
    <source>
        <dbReference type="HAMAP-Rule" id="MF_01350"/>
    </source>
</evidence>
<dbReference type="Proteomes" id="UP001595850">
    <property type="component" value="Unassembled WGS sequence"/>
</dbReference>
<comment type="similarity">
    <text evidence="5 6">Belongs to the complex I subunit 1 family.</text>
</comment>
<feature type="transmembrane region" description="Helical" evidence="5">
    <location>
        <begin position="224"/>
        <end position="242"/>
    </location>
</feature>
<dbReference type="GO" id="GO:0050136">
    <property type="term" value="F:NADH dehydrogenase (quinone) (non-electrogenic) activity"/>
    <property type="evidence" value="ECO:0007669"/>
    <property type="project" value="UniProtKB-EC"/>
</dbReference>
<keyword evidence="2 5" id="KW-0812">Transmembrane</keyword>
<evidence type="ECO:0000256" key="6">
    <source>
        <dbReference type="RuleBase" id="RU000471"/>
    </source>
</evidence>
<dbReference type="EC" id="7.1.1.-" evidence="5"/>
<keyword evidence="5" id="KW-0874">Quinone</keyword>
<comment type="subcellular location">
    <subcellularLocation>
        <location evidence="5 6">Cell membrane</location>
        <topology evidence="5 6">Multi-pass membrane protein</topology>
    </subcellularLocation>
    <subcellularLocation>
        <location evidence="1">Membrane</location>
        <topology evidence="1">Multi-pass membrane protein</topology>
    </subcellularLocation>
</comment>
<evidence type="ECO:0000256" key="2">
    <source>
        <dbReference type="ARBA" id="ARBA00022692"/>
    </source>
</evidence>
<dbReference type="Pfam" id="PF00146">
    <property type="entry name" value="NADHdh"/>
    <property type="match status" value="1"/>
</dbReference>
<keyword evidence="5" id="KW-1003">Cell membrane</keyword>
<feature type="transmembrane region" description="Helical" evidence="5">
    <location>
        <begin position="95"/>
        <end position="115"/>
    </location>
</feature>
<dbReference type="InterPro" id="IPR001694">
    <property type="entry name" value="NADH_UbQ_OxRdtase_su1/FPO"/>
</dbReference>
<keyword evidence="8" id="KW-1185">Reference proteome</keyword>
<accession>A0ABV8I3K8</accession>
<feature type="transmembrane region" description="Helical" evidence="5">
    <location>
        <begin position="347"/>
        <end position="369"/>
    </location>
</feature>
<evidence type="ECO:0000313" key="8">
    <source>
        <dbReference type="Proteomes" id="UP001595850"/>
    </source>
</evidence>
<proteinExistence type="inferred from homology"/>
<comment type="caution">
    <text evidence="7">The sequence shown here is derived from an EMBL/GenBank/DDBJ whole genome shotgun (WGS) entry which is preliminary data.</text>
</comment>
<keyword evidence="5" id="KW-1278">Translocase</keyword>
<dbReference type="NCBIfam" id="NF004743">
    <property type="entry name" value="PRK06076.1-4"/>
    <property type="match status" value="1"/>
</dbReference>
<feature type="transmembrane region" description="Helical" evidence="5">
    <location>
        <begin position="135"/>
        <end position="156"/>
    </location>
</feature>
<dbReference type="RefSeq" id="WP_377286997.1">
    <property type="nucleotide sequence ID" value="NZ_JBHSBM010000013.1"/>
</dbReference>
<reference evidence="8" key="1">
    <citation type="journal article" date="2019" name="Int. J. Syst. Evol. Microbiol.">
        <title>The Global Catalogue of Microorganisms (GCM) 10K type strain sequencing project: providing services to taxonomists for standard genome sequencing and annotation.</title>
        <authorList>
            <consortium name="The Broad Institute Genomics Platform"/>
            <consortium name="The Broad Institute Genome Sequencing Center for Infectious Disease"/>
            <person name="Wu L."/>
            <person name="Ma J."/>
        </authorList>
    </citation>
    <scope>NUCLEOTIDE SEQUENCE [LARGE SCALE GENOMIC DNA]</scope>
    <source>
        <strain evidence="8">TBRC 4489</strain>
    </source>
</reference>
<evidence type="ECO:0000256" key="4">
    <source>
        <dbReference type="ARBA" id="ARBA00023136"/>
    </source>
</evidence>